<sequence length="73" mass="7898">MPEPHEAGPPRVASGAWHGFREVGRRVGWQPVPGAEAAGGSRHSEALPERTEIFNSAHKGHFSLPQHNTAEPQ</sequence>
<organism evidence="1 2">
    <name type="scientific">Champsocephalus esox</name>
    <name type="common">pike icefish</name>
    <dbReference type="NCBI Taxonomy" id="159716"/>
    <lineage>
        <taxon>Eukaryota</taxon>
        <taxon>Metazoa</taxon>
        <taxon>Chordata</taxon>
        <taxon>Craniata</taxon>
        <taxon>Vertebrata</taxon>
        <taxon>Euteleostomi</taxon>
        <taxon>Actinopterygii</taxon>
        <taxon>Neopterygii</taxon>
        <taxon>Teleostei</taxon>
        <taxon>Neoteleostei</taxon>
        <taxon>Acanthomorphata</taxon>
        <taxon>Eupercaria</taxon>
        <taxon>Perciformes</taxon>
        <taxon>Notothenioidei</taxon>
        <taxon>Channichthyidae</taxon>
        <taxon>Champsocephalus</taxon>
    </lineage>
</organism>
<evidence type="ECO:0000313" key="1">
    <source>
        <dbReference type="EMBL" id="KAK5886003.1"/>
    </source>
</evidence>
<accession>A0AAN8BJ06</accession>
<keyword evidence="2" id="KW-1185">Reference proteome</keyword>
<dbReference type="Proteomes" id="UP001335648">
    <property type="component" value="Unassembled WGS sequence"/>
</dbReference>
<evidence type="ECO:0000313" key="2">
    <source>
        <dbReference type="Proteomes" id="UP001335648"/>
    </source>
</evidence>
<protein>
    <submittedName>
        <fullName evidence="1">Uncharacterized protein</fullName>
    </submittedName>
</protein>
<name>A0AAN8BJ06_9TELE</name>
<dbReference type="AlphaFoldDB" id="A0AAN8BJ06"/>
<dbReference type="EMBL" id="JAULUE010002059">
    <property type="protein sequence ID" value="KAK5886003.1"/>
    <property type="molecule type" value="Genomic_DNA"/>
</dbReference>
<proteinExistence type="predicted"/>
<reference evidence="1 2" key="1">
    <citation type="journal article" date="2023" name="Mol. Biol. Evol.">
        <title>Genomics of Secondarily Temperate Adaptation in the Only Non-Antarctic Icefish.</title>
        <authorList>
            <person name="Rivera-Colon A.G."/>
            <person name="Rayamajhi N."/>
            <person name="Minhas B.F."/>
            <person name="Madrigal G."/>
            <person name="Bilyk K.T."/>
            <person name="Yoon V."/>
            <person name="Hune M."/>
            <person name="Gregory S."/>
            <person name="Cheng C.H.C."/>
            <person name="Catchen J.M."/>
        </authorList>
    </citation>
    <scope>NUCLEOTIDE SEQUENCE [LARGE SCALE GENOMIC DNA]</scope>
    <source>
        <strain evidence="1">JC2023a</strain>
    </source>
</reference>
<gene>
    <name evidence="1" type="ORF">CesoFtcFv8_017084</name>
</gene>
<comment type="caution">
    <text evidence="1">The sequence shown here is derived from an EMBL/GenBank/DDBJ whole genome shotgun (WGS) entry which is preliminary data.</text>
</comment>